<feature type="transmembrane region" description="Helical" evidence="6">
    <location>
        <begin position="37"/>
        <end position="64"/>
    </location>
</feature>
<dbReference type="AlphaFoldDB" id="A0A0G3HDA3"/>
<dbReference type="PATRIC" id="fig|1072256.5.peg.652"/>
<evidence type="ECO:0000256" key="2">
    <source>
        <dbReference type="ARBA" id="ARBA00022475"/>
    </source>
</evidence>
<feature type="transmembrane region" description="Helical" evidence="6">
    <location>
        <begin position="153"/>
        <end position="178"/>
    </location>
</feature>
<dbReference type="RefSeq" id="WP_047259213.1">
    <property type="nucleotide sequence ID" value="NZ_CP011546.1"/>
</dbReference>
<gene>
    <name evidence="7" type="ORF">CUTER_03285</name>
</gene>
<feature type="transmembrane region" description="Helical" evidence="6">
    <location>
        <begin position="6"/>
        <end position="25"/>
    </location>
</feature>
<keyword evidence="2" id="KW-1003">Cell membrane</keyword>
<sequence length="217" mass="22326">MDASSYLTLLGVWVAAIASPGPDVVQVLRTSLKSQRAGVACAAGIMTGNAGWALLSLLGVGAILTASPGWFGALQIAGGAYIAYLGFSSLRSGVRNVRSPSSQQGLPEETAPPRNLSLAQGYRAGVSTNLANPKAVLFFTAVFSQFVQPGLGAWWIGVIFGTVLVVGLAWFCSIALAIGRIAPVMHRYAGHIDLATGVVFAALGAWMIVHGVTTAVG</sequence>
<dbReference type="Pfam" id="PF01810">
    <property type="entry name" value="LysE"/>
    <property type="match status" value="1"/>
</dbReference>
<evidence type="ECO:0000256" key="4">
    <source>
        <dbReference type="ARBA" id="ARBA00022989"/>
    </source>
</evidence>
<evidence type="ECO:0000256" key="1">
    <source>
        <dbReference type="ARBA" id="ARBA00004651"/>
    </source>
</evidence>
<feature type="transmembrane region" description="Helical" evidence="6">
    <location>
        <begin position="130"/>
        <end position="147"/>
    </location>
</feature>
<dbReference type="EMBL" id="CP011546">
    <property type="protein sequence ID" value="AKK10665.1"/>
    <property type="molecule type" value="Genomic_DNA"/>
</dbReference>
<reference evidence="8" key="2">
    <citation type="submission" date="2015-05" db="EMBL/GenBank/DDBJ databases">
        <title>Complete genome sequence of Corynebacterium uterequi DSM 45634, isolated from the uterus of a maiden mare.</title>
        <authorList>
            <person name="Ruckert C."/>
            <person name="Albersmeier A."/>
            <person name="Winkler A."/>
            <person name="Tauch A."/>
        </authorList>
    </citation>
    <scope>NUCLEOTIDE SEQUENCE [LARGE SCALE GENOMIC DNA]</scope>
    <source>
        <strain evidence="8">DSM 45634</strain>
    </source>
</reference>
<feature type="transmembrane region" description="Helical" evidence="6">
    <location>
        <begin position="190"/>
        <end position="209"/>
    </location>
</feature>
<evidence type="ECO:0000256" key="5">
    <source>
        <dbReference type="ARBA" id="ARBA00023136"/>
    </source>
</evidence>
<keyword evidence="8" id="KW-1185">Reference proteome</keyword>
<organism evidence="7 8">
    <name type="scientific">Corynebacterium uterequi</name>
    <dbReference type="NCBI Taxonomy" id="1072256"/>
    <lineage>
        <taxon>Bacteria</taxon>
        <taxon>Bacillati</taxon>
        <taxon>Actinomycetota</taxon>
        <taxon>Actinomycetes</taxon>
        <taxon>Mycobacteriales</taxon>
        <taxon>Corynebacteriaceae</taxon>
        <taxon>Corynebacterium</taxon>
    </lineage>
</organism>
<dbReference type="KEGG" id="cut:CUTER_03285"/>
<protein>
    <submittedName>
        <fullName evidence="7">Putative threonine efflux protein</fullName>
    </submittedName>
</protein>
<keyword evidence="5 6" id="KW-0472">Membrane</keyword>
<dbReference type="GO" id="GO:0005886">
    <property type="term" value="C:plasma membrane"/>
    <property type="evidence" value="ECO:0007669"/>
    <property type="project" value="UniProtKB-SubCell"/>
</dbReference>
<keyword evidence="4 6" id="KW-1133">Transmembrane helix</keyword>
<name>A0A0G3HDA3_9CORY</name>
<dbReference type="PANTHER" id="PTHR30086:SF20">
    <property type="entry name" value="ARGININE EXPORTER PROTEIN ARGO-RELATED"/>
    <property type="match status" value="1"/>
</dbReference>
<accession>A0A0G3HDA3</accession>
<comment type="subcellular location">
    <subcellularLocation>
        <location evidence="1">Cell membrane</location>
        <topology evidence="1">Multi-pass membrane protein</topology>
    </subcellularLocation>
</comment>
<dbReference type="PIRSF" id="PIRSF006324">
    <property type="entry name" value="LeuE"/>
    <property type="match status" value="1"/>
</dbReference>
<dbReference type="GO" id="GO:0015171">
    <property type="term" value="F:amino acid transmembrane transporter activity"/>
    <property type="evidence" value="ECO:0007669"/>
    <property type="project" value="TreeGrafter"/>
</dbReference>
<reference evidence="7 8" key="1">
    <citation type="journal article" date="2015" name="Genome Announc.">
        <title>Virulence Factor Genes Detected in the Complete Genome Sequence of Corynebacterium uterequi DSM 45634, Isolated from the Uterus of a Maiden Mare.</title>
        <authorList>
            <person name="Ruckert C."/>
            <person name="Kriete M."/>
            <person name="Jaenicke S."/>
            <person name="Winkler A."/>
            <person name="Tauch A."/>
        </authorList>
    </citation>
    <scope>NUCLEOTIDE SEQUENCE [LARGE SCALE GENOMIC DNA]</scope>
    <source>
        <strain evidence="7 8">DSM 45634</strain>
    </source>
</reference>
<evidence type="ECO:0000313" key="7">
    <source>
        <dbReference type="EMBL" id="AKK10665.1"/>
    </source>
</evidence>
<dbReference type="STRING" id="1072256.CUTER_03285"/>
<dbReference type="PANTHER" id="PTHR30086">
    <property type="entry name" value="ARGININE EXPORTER PROTEIN ARGO"/>
    <property type="match status" value="1"/>
</dbReference>
<dbReference type="Proteomes" id="UP000035548">
    <property type="component" value="Chromosome"/>
</dbReference>
<dbReference type="OrthoDB" id="9784202at2"/>
<evidence type="ECO:0000313" key="8">
    <source>
        <dbReference type="Proteomes" id="UP000035548"/>
    </source>
</evidence>
<keyword evidence="3 6" id="KW-0812">Transmembrane</keyword>
<dbReference type="InterPro" id="IPR001123">
    <property type="entry name" value="LeuE-type"/>
</dbReference>
<evidence type="ECO:0000256" key="3">
    <source>
        <dbReference type="ARBA" id="ARBA00022692"/>
    </source>
</evidence>
<feature type="transmembrane region" description="Helical" evidence="6">
    <location>
        <begin position="70"/>
        <end position="90"/>
    </location>
</feature>
<evidence type="ECO:0000256" key="6">
    <source>
        <dbReference type="SAM" id="Phobius"/>
    </source>
</evidence>
<proteinExistence type="predicted"/>